<protein>
    <recommendedName>
        <fullName evidence="3">Peptidase S1 domain-containing protein</fullName>
    </recommendedName>
</protein>
<evidence type="ECO:0008006" key="3">
    <source>
        <dbReference type="Google" id="ProtNLM"/>
    </source>
</evidence>
<dbReference type="InterPro" id="IPR009003">
    <property type="entry name" value="Peptidase_S1_PA"/>
</dbReference>
<dbReference type="SUPFAM" id="SSF50494">
    <property type="entry name" value="Trypsin-like serine proteases"/>
    <property type="match status" value="1"/>
</dbReference>
<organism evidence="1 2">
    <name type="scientific">Asterophora parasitica</name>
    <dbReference type="NCBI Taxonomy" id="117018"/>
    <lineage>
        <taxon>Eukaryota</taxon>
        <taxon>Fungi</taxon>
        <taxon>Dikarya</taxon>
        <taxon>Basidiomycota</taxon>
        <taxon>Agaricomycotina</taxon>
        <taxon>Agaricomycetes</taxon>
        <taxon>Agaricomycetidae</taxon>
        <taxon>Agaricales</taxon>
        <taxon>Tricholomatineae</taxon>
        <taxon>Lyophyllaceae</taxon>
        <taxon>Asterophora</taxon>
    </lineage>
</organism>
<dbReference type="EMBL" id="JABCKV010000492">
    <property type="protein sequence ID" value="KAG5640814.1"/>
    <property type="molecule type" value="Genomic_DNA"/>
</dbReference>
<reference evidence="1" key="1">
    <citation type="submission" date="2020-07" db="EMBL/GenBank/DDBJ databases">
        <authorList>
            <person name="Nieuwenhuis M."/>
            <person name="Van De Peppel L.J.J."/>
        </authorList>
    </citation>
    <scope>NUCLEOTIDE SEQUENCE</scope>
    <source>
        <strain evidence="1">AP01</strain>
        <tissue evidence="1">Mycelium</tissue>
    </source>
</reference>
<name>A0A9P7K958_9AGAR</name>
<accession>A0A9P7K958</accession>
<dbReference type="OrthoDB" id="5424209at2759"/>
<reference evidence="1" key="2">
    <citation type="submission" date="2021-10" db="EMBL/GenBank/DDBJ databases">
        <title>Phylogenomics reveals ancestral predisposition of the termite-cultivated fungus Termitomyces towards a domesticated lifestyle.</title>
        <authorList>
            <person name="Auxier B."/>
            <person name="Grum-Grzhimaylo A."/>
            <person name="Cardenas M.E."/>
            <person name="Lodge J.D."/>
            <person name="Laessoe T."/>
            <person name="Pedersen O."/>
            <person name="Smith M.E."/>
            <person name="Kuyper T.W."/>
            <person name="Franco-Molano E.A."/>
            <person name="Baroni T.J."/>
            <person name="Aanen D.K."/>
        </authorList>
    </citation>
    <scope>NUCLEOTIDE SEQUENCE</scope>
    <source>
        <strain evidence="1">AP01</strain>
        <tissue evidence="1">Mycelium</tissue>
    </source>
</reference>
<dbReference type="AlphaFoldDB" id="A0A9P7K958"/>
<sequence length="634" mass="70123">MQHGEKIVSLSNDELGALGYLGSNALQPVIEMVHAIQRIPNRLDWLTVGQLECLHLQTKYHPGTVDPPPPISPTISIDSTASSVSSTMPDEPGLVGPREKAFFLTGISSPEHPHLLHRSDVDSRPWTIPEGRHTAIPSKSLHGASHPILNNNHWKHTIAPDVLLLVNAPGSGIKVTSMIPLRFSTASPPDGPRVLDEHTTLLISVRRGSMAETTCRDANDAIISIFARHGVDGIAVCWIEGDLERLVGTPSMMKVVGDTDPTAYIRRCMTAVLGASLAPKEQEEQDGQGTLGLYFHVLKDKKGEQVHHVYGITNKHVVSRDIHADYEFSGRPGDPKKHIGNCGKRRLQQVMDETRFFIAKKLGEAKLFAEQIATMEAEPTPNDLDEAEEAEEAITRKVQDLERVKKDVGKLEAFLSTLKGSWSDSLQRIIGFLDWAPRIKNNVDSRRYTRDMAVFELEREKFKKNFKGNFMYMAGKFESDEITSIFYPNVADASAFKYPSNHLFKVDGWLTAAQLANPHFLDERGNPGYVAAKFGQKTDLTFAQYSELEAYTCNDLEGSSWECAFFNLAGHQNFSAKGDSGAAIVNAEGKLIAFLHSGMPWGLSSHVTFGTPAHFVIDQIKTRYPNAIFGLTAF</sequence>
<evidence type="ECO:0000313" key="1">
    <source>
        <dbReference type="EMBL" id="KAG5640814.1"/>
    </source>
</evidence>
<evidence type="ECO:0000313" key="2">
    <source>
        <dbReference type="Proteomes" id="UP000775547"/>
    </source>
</evidence>
<dbReference type="Proteomes" id="UP000775547">
    <property type="component" value="Unassembled WGS sequence"/>
</dbReference>
<comment type="caution">
    <text evidence="1">The sequence shown here is derived from an EMBL/GenBank/DDBJ whole genome shotgun (WGS) entry which is preliminary data.</text>
</comment>
<gene>
    <name evidence="1" type="ORF">DXG03_006946</name>
</gene>
<proteinExistence type="predicted"/>
<keyword evidence="2" id="KW-1185">Reference proteome</keyword>